<organism evidence="1 2">
    <name type="scientific">Nocardioides plantarum</name>
    <dbReference type="NCBI Taxonomy" id="29299"/>
    <lineage>
        <taxon>Bacteria</taxon>
        <taxon>Bacillati</taxon>
        <taxon>Actinomycetota</taxon>
        <taxon>Actinomycetes</taxon>
        <taxon>Propionibacteriales</taxon>
        <taxon>Nocardioidaceae</taxon>
        <taxon>Nocardioides</taxon>
    </lineage>
</organism>
<dbReference type="EMBL" id="JBHMDG010000034">
    <property type="protein sequence ID" value="MFB9315422.1"/>
    <property type="molecule type" value="Genomic_DNA"/>
</dbReference>
<evidence type="ECO:0000313" key="2">
    <source>
        <dbReference type="Proteomes" id="UP001589750"/>
    </source>
</evidence>
<name>A0ABV5KG98_9ACTN</name>
<dbReference type="SUPFAM" id="SSF55961">
    <property type="entry name" value="Bet v1-like"/>
    <property type="match status" value="1"/>
</dbReference>
<gene>
    <name evidence="1" type="ORF">ACFFRI_20420</name>
</gene>
<dbReference type="InterPro" id="IPR023393">
    <property type="entry name" value="START-like_dom_sf"/>
</dbReference>
<comment type="caution">
    <text evidence="1">The sequence shown here is derived from an EMBL/GenBank/DDBJ whole genome shotgun (WGS) entry which is preliminary data.</text>
</comment>
<sequence>MADTQHDELEASTDIDAPPAAVWALVTDVPRMASWSPQVVHTRVKGGVVRQGARFSNLNHQGPLLWPTAGRVVRFEPHRDFAFRIRENRVVWSFELTDNGRGGTTLTQRREVPHGISQLSLVMTRFVLGGVGPFTRRLERGMQETLARVKAEAESA</sequence>
<proteinExistence type="predicted"/>
<dbReference type="Gene3D" id="3.30.530.20">
    <property type="match status" value="1"/>
</dbReference>
<evidence type="ECO:0000313" key="1">
    <source>
        <dbReference type="EMBL" id="MFB9315422.1"/>
    </source>
</evidence>
<reference evidence="1 2" key="1">
    <citation type="submission" date="2024-09" db="EMBL/GenBank/DDBJ databases">
        <authorList>
            <person name="Sun Q."/>
            <person name="Mori K."/>
        </authorList>
    </citation>
    <scope>NUCLEOTIDE SEQUENCE [LARGE SCALE GENOMIC DNA]</scope>
    <source>
        <strain evidence="1 2">JCM 9626</strain>
    </source>
</reference>
<dbReference type="CDD" id="cd07812">
    <property type="entry name" value="SRPBCC"/>
    <property type="match status" value="1"/>
</dbReference>
<dbReference type="Pfam" id="PF10604">
    <property type="entry name" value="Polyketide_cyc2"/>
    <property type="match status" value="1"/>
</dbReference>
<dbReference type="InterPro" id="IPR019587">
    <property type="entry name" value="Polyketide_cyclase/dehydratase"/>
</dbReference>
<accession>A0ABV5KG98</accession>
<dbReference type="Proteomes" id="UP001589750">
    <property type="component" value="Unassembled WGS sequence"/>
</dbReference>
<dbReference type="RefSeq" id="WP_140009254.1">
    <property type="nucleotide sequence ID" value="NZ_JBHMDG010000034.1"/>
</dbReference>
<keyword evidence="2" id="KW-1185">Reference proteome</keyword>
<protein>
    <submittedName>
        <fullName evidence="1">SRPBCC family protein</fullName>
    </submittedName>
</protein>